<reference evidence="10" key="1">
    <citation type="journal article" date="2020" name="Stud. Mycol.">
        <title>101 Dothideomycetes genomes: a test case for predicting lifestyles and emergence of pathogens.</title>
        <authorList>
            <person name="Haridas S."/>
            <person name="Albert R."/>
            <person name="Binder M."/>
            <person name="Bloem J."/>
            <person name="Labutti K."/>
            <person name="Salamov A."/>
            <person name="Andreopoulos B."/>
            <person name="Baker S."/>
            <person name="Barry K."/>
            <person name="Bills G."/>
            <person name="Bluhm B."/>
            <person name="Cannon C."/>
            <person name="Castanera R."/>
            <person name="Culley D."/>
            <person name="Daum C."/>
            <person name="Ezra D."/>
            <person name="Gonzalez J."/>
            <person name="Henrissat B."/>
            <person name="Kuo A."/>
            <person name="Liang C."/>
            <person name="Lipzen A."/>
            <person name="Lutzoni F."/>
            <person name="Magnuson J."/>
            <person name="Mondo S."/>
            <person name="Nolan M."/>
            <person name="Ohm R."/>
            <person name="Pangilinan J."/>
            <person name="Park H.-J."/>
            <person name="Ramirez L."/>
            <person name="Alfaro M."/>
            <person name="Sun H."/>
            <person name="Tritt A."/>
            <person name="Yoshinaga Y."/>
            <person name="Zwiers L.-H."/>
            <person name="Turgeon B."/>
            <person name="Goodwin S."/>
            <person name="Spatafora J."/>
            <person name="Crous P."/>
            <person name="Grigoriev I."/>
        </authorList>
    </citation>
    <scope>NUCLEOTIDE SEQUENCE</scope>
    <source>
        <strain evidence="10">CBS 121410</strain>
    </source>
</reference>
<proteinExistence type="inferred from homology"/>
<accession>A0A9P4HZT1</accession>
<dbReference type="GO" id="GO:0016592">
    <property type="term" value="C:mediator complex"/>
    <property type="evidence" value="ECO:0007669"/>
    <property type="project" value="InterPro"/>
</dbReference>
<evidence type="ECO:0000256" key="6">
    <source>
        <dbReference type="ARBA" id="ARBA00023242"/>
    </source>
</evidence>
<evidence type="ECO:0000256" key="4">
    <source>
        <dbReference type="ARBA" id="ARBA00023015"/>
    </source>
</evidence>
<feature type="region of interest" description="Disordered" evidence="9">
    <location>
        <begin position="124"/>
        <end position="169"/>
    </location>
</feature>
<evidence type="ECO:0000256" key="5">
    <source>
        <dbReference type="ARBA" id="ARBA00023163"/>
    </source>
</evidence>
<evidence type="ECO:0000313" key="10">
    <source>
        <dbReference type="EMBL" id="KAF2088551.1"/>
    </source>
</evidence>
<comment type="subunit">
    <text evidence="8">Component of the Mediator complex.</text>
</comment>
<gene>
    <name evidence="8" type="primary">MED4</name>
    <name evidence="10" type="ORF">K490DRAFT_64599</name>
</gene>
<dbReference type="Proteomes" id="UP000799776">
    <property type="component" value="Unassembled WGS sequence"/>
</dbReference>
<dbReference type="InterPro" id="IPR019258">
    <property type="entry name" value="Mediator_Med4"/>
</dbReference>
<evidence type="ECO:0000256" key="8">
    <source>
        <dbReference type="RuleBase" id="RU364141"/>
    </source>
</evidence>
<feature type="region of interest" description="Disordered" evidence="9">
    <location>
        <begin position="227"/>
        <end position="280"/>
    </location>
</feature>
<keyword evidence="6 8" id="KW-0539">Nucleus</keyword>
<comment type="subcellular location">
    <subcellularLocation>
        <location evidence="1 8">Nucleus</location>
    </subcellularLocation>
</comment>
<keyword evidence="4 8" id="KW-0805">Transcription regulation</keyword>
<sequence>MDAELDAPFARMETALNALIESITSYNPSLQAAIDLVQADDDLNRGLEKLAVHQSNYRRILALRRTADDLDAQLKSTLALLAETRKELIDTPATTLSRPAHQVTAQELLAYGRHIARFTVPPNYRPGEQRSQMMIGGQAQQATQEDVTMGNGDATAAEQAQQPESAEQENNKMMDMVPDEKKGPLASSDHLPFIPWPTEMAIHRGALAEIQRMVEQGKDPATVLSAEEAAERARQAAEAEEAELREEERREAEARERARQMASQGQGHRPDVFGQNIYDD</sequence>
<comment type="function">
    <text evidence="8">Component of the Mediator complex, a coactivator involved in the regulated transcription of nearly all RNA polymerase II-dependent genes. Mediator functions as a bridge to convey information from gene-specific regulatory proteins to the basal RNA polymerase II transcription machinery. Mediator is recruited to promoters by direct interactions with regulatory proteins and serves as a scaffold for the assembly of a functional preinitiation complex with RNA polymerase II and the general transcription factors.</text>
</comment>
<comment type="similarity">
    <text evidence="2 8">Belongs to the Mediator complex subunit 4 family.</text>
</comment>
<dbReference type="GO" id="GO:0006357">
    <property type="term" value="P:regulation of transcription by RNA polymerase II"/>
    <property type="evidence" value="ECO:0007669"/>
    <property type="project" value="InterPro"/>
</dbReference>
<feature type="compositionally biased region" description="Low complexity" evidence="9">
    <location>
        <begin position="156"/>
        <end position="165"/>
    </location>
</feature>
<evidence type="ECO:0000256" key="3">
    <source>
        <dbReference type="ARBA" id="ARBA00020629"/>
    </source>
</evidence>
<evidence type="ECO:0000256" key="1">
    <source>
        <dbReference type="ARBA" id="ARBA00004123"/>
    </source>
</evidence>
<name>A0A9P4HZT1_9PEZI</name>
<dbReference type="Pfam" id="PF10018">
    <property type="entry name" value="Med4"/>
    <property type="match status" value="1"/>
</dbReference>
<evidence type="ECO:0000313" key="11">
    <source>
        <dbReference type="Proteomes" id="UP000799776"/>
    </source>
</evidence>
<keyword evidence="5 8" id="KW-0804">Transcription</keyword>
<dbReference type="AlphaFoldDB" id="A0A9P4HZT1"/>
<keyword evidence="11" id="KW-1185">Reference proteome</keyword>
<comment type="caution">
    <text evidence="10">The sequence shown here is derived from an EMBL/GenBank/DDBJ whole genome shotgun (WGS) entry which is preliminary data.</text>
</comment>
<dbReference type="OrthoDB" id="1929813at2759"/>
<keyword evidence="8" id="KW-0010">Activator</keyword>
<evidence type="ECO:0000256" key="7">
    <source>
        <dbReference type="ARBA" id="ARBA00031257"/>
    </source>
</evidence>
<evidence type="ECO:0000256" key="2">
    <source>
        <dbReference type="ARBA" id="ARBA00009626"/>
    </source>
</evidence>
<organism evidence="10 11">
    <name type="scientific">Saccharata proteae CBS 121410</name>
    <dbReference type="NCBI Taxonomy" id="1314787"/>
    <lineage>
        <taxon>Eukaryota</taxon>
        <taxon>Fungi</taxon>
        <taxon>Dikarya</taxon>
        <taxon>Ascomycota</taxon>
        <taxon>Pezizomycotina</taxon>
        <taxon>Dothideomycetes</taxon>
        <taxon>Dothideomycetes incertae sedis</taxon>
        <taxon>Botryosphaeriales</taxon>
        <taxon>Saccharataceae</taxon>
        <taxon>Saccharata</taxon>
    </lineage>
</organism>
<feature type="compositionally biased region" description="Basic and acidic residues" evidence="9">
    <location>
        <begin position="246"/>
        <end position="259"/>
    </location>
</feature>
<evidence type="ECO:0000256" key="9">
    <source>
        <dbReference type="SAM" id="MobiDB-lite"/>
    </source>
</evidence>
<dbReference type="GO" id="GO:0003712">
    <property type="term" value="F:transcription coregulator activity"/>
    <property type="evidence" value="ECO:0007669"/>
    <property type="project" value="InterPro"/>
</dbReference>
<dbReference type="EMBL" id="ML978716">
    <property type="protein sequence ID" value="KAF2088551.1"/>
    <property type="molecule type" value="Genomic_DNA"/>
</dbReference>
<protein>
    <recommendedName>
        <fullName evidence="3 8">Mediator of RNA polymerase II transcription subunit 4</fullName>
    </recommendedName>
    <alternativeName>
        <fullName evidence="7 8">Mediator complex subunit 4</fullName>
    </alternativeName>
</protein>